<reference evidence="2" key="1">
    <citation type="journal article" date="2019" name="Int. J. Syst. Evol. Microbiol.">
        <title>The Global Catalogue of Microorganisms (GCM) 10K type strain sequencing project: providing services to taxonomists for standard genome sequencing and annotation.</title>
        <authorList>
            <consortium name="The Broad Institute Genomics Platform"/>
            <consortium name="The Broad Institute Genome Sequencing Center for Infectious Disease"/>
            <person name="Wu L."/>
            <person name="Ma J."/>
        </authorList>
    </citation>
    <scope>NUCLEOTIDE SEQUENCE [LARGE SCALE GENOMIC DNA]</scope>
    <source>
        <strain evidence="2">JCM 15572</strain>
    </source>
</reference>
<evidence type="ECO:0000313" key="2">
    <source>
        <dbReference type="Proteomes" id="UP001501705"/>
    </source>
</evidence>
<dbReference type="EMBL" id="BAAAPH010000008">
    <property type="protein sequence ID" value="GAA1571404.1"/>
    <property type="molecule type" value="Genomic_DNA"/>
</dbReference>
<evidence type="ECO:0000313" key="1">
    <source>
        <dbReference type="EMBL" id="GAA1571404.1"/>
    </source>
</evidence>
<comment type="caution">
    <text evidence="1">The sequence shown here is derived from an EMBL/GenBank/DDBJ whole genome shotgun (WGS) entry which is preliminary data.</text>
</comment>
<protein>
    <submittedName>
        <fullName evidence="1">Uncharacterized protein</fullName>
    </submittedName>
</protein>
<proteinExistence type="predicted"/>
<keyword evidence="2" id="KW-1185">Reference proteome</keyword>
<accession>A0ABP4P5U5</accession>
<gene>
    <name evidence="1" type="ORF">GCM10009804_29750</name>
</gene>
<sequence>MDRPGTPAALSQRPGVYSGRDLGVYDELLAVALHCDLVRGRAGQVELDDEFAGSFLDVDGWGRFAAGRGRGGEVVQAAAGSVVDVVEVRERLGRQPSHGR</sequence>
<organism evidence="1 2">
    <name type="scientific">Kribbella hippodromi</name>
    <dbReference type="NCBI Taxonomy" id="434347"/>
    <lineage>
        <taxon>Bacteria</taxon>
        <taxon>Bacillati</taxon>
        <taxon>Actinomycetota</taxon>
        <taxon>Actinomycetes</taxon>
        <taxon>Propionibacteriales</taxon>
        <taxon>Kribbellaceae</taxon>
        <taxon>Kribbella</taxon>
    </lineage>
</organism>
<name>A0ABP4P5U5_9ACTN</name>
<dbReference type="Proteomes" id="UP001501705">
    <property type="component" value="Unassembled WGS sequence"/>
</dbReference>